<keyword evidence="8" id="KW-1185">Reference proteome</keyword>
<dbReference type="GO" id="GO:0005886">
    <property type="term" value="C:plasma membrane"/>
    <property type="evidence" value="ECO:0007669"/>
    <property type="project" value="UniProtKB-SubCell"/>
</dbReference>
<keyword evidence="2" id="KW-1003">Cell membrane</keyword>
<dbReference type="AlphaFoldDB" id="A0A7W6H7V0"/>
<organism evidence="7 8">
    <name type="scientific">Aureimonas pseudogalii</name>
    <dbReference type="NCBI Taxonomy" id="1744844"/>
    <lineage>
        <taxon>Bacteria</taxon>
        <taxon>Pseudomonadati</taxon>
        <taxon>Pseudomonadota</taxon>
        <taxon>Alphaproteobacteria</taxon>
        <taxon>Hyphomicrobiales</taxon>
        <taxon>Aurantimonadaceae</taxon>
        <taxon>Aureimonas</taxon>
    </lineage>
</organism>
<comment type="subcellular location">
    <subcellularLocation>
        <location evidence="1">Cell membrane</location>
        <topology evidence="1">Multi-pass membrane protein</topology>
    </subcellularLocation>
</comment>
<evidence type="ECO:0000313" key="8">
    <source>
        <dbReference type="Proteomes" id="UP000542776"/>
    </source>
</evidence>
<evidence type="ECO:0000256" key="6">
    <source>
        <dbReference type="SAM" id="Phobius"/>
    </source>
</evidence>
<feature type="transmembrane region" description="Helical" evidence="6">
    <location>
        <begin position="48"/>
        <end position="70"/>
    </location>
</feature>
<keyword evidence="3 6" id="KW-0812">Transmembrane</keyword>
<dbReference type="PANTHER" id="PTHR32196">
    <property type="entry name" value="ABC TRANSPORTER PERMEASE PROTEIN YPHD-RELATED-RELATED"/>
    <property type="match status" value="1"/>
</dbReference>
<dbReference type="PANTHER" id="PTHR32196:SF72">
    <property type="entry name" value="RIBOSE IMPORT PERMEASE PROTEIN RBSC"/>
    <property type="match status" value="1"/>
</dbReference>
<dbReference type="GO" id="GO:0022857">
    <property type="term" value="F:transmembrane transporter activity"/>
    <property type="evidence" value="ECO:0007669"/>
    <property type="project" value="InterPro"/>
</dbReference>
<evidence type="ECO:0000256" key="2">
    <source>
        <dbReference type="ARBA" id="ARBA00022475"/>
    </source>
</evidence>
<proteinExistence type="predicted"/>
<evidence type="ECO:0000313" key="7">
    <source>
        <dbReference type="EMBL" id="MBB4000235.1"/>
    </source>
</evidence>
<dbReference type="Pfam" id="PF02653">
    <property type="entry name" value="BPD_transp_2"/>
    <property type="match status" value="1"/>
</dbReference>
<keyword evidence="5 6" id="KW-0472">Membrane</keyword>
<dbReference type="Proteomes" id="UP000542776">
    <property type="component" value="Unassembled WGS sequence"/>
</dbReference>
<comment type="caution">
    <text evidence="7">The sequence shown here is derived from an EMBL/GenBank/DDBJ whole genome shotgun (WGS) entry which is preliminary data.</text>
</comment>
<reference evidence="7 8" key="1">
    <citation type="submission" date="2020-08" db="EMBL/GenBank/DDBJ databases">
        <title>Genomic Encyclopedia of Type Strains, Phase IV (KMG-IV): sequencing the most valuable type-strain genomes for metagenomic binning, comparative biology and taxonomic classification.</title>
        <authorList>
            <person name="Goeker M."/>
        </authorList>
    </citation>
    <scope>NUCLEOTIDE SEQUENCE [LARGE SCALE GENOMIC DNA]</scope>
    <source>
        <strain evidence="7 8">DSM 102238</strain>
    </source>
</reference>
<name>A0A7W6H7V0_9HYPH</name>
<dbReference type="EMBL" id="JACIEK010000016">
    <property type="protein sequence ID" value="MBB4000235.1"/>
    <property type="molecule type" value="Genomic_DNA"/>
</dbReference>
<feature type="transmembrane region" description="Helical" evidence="6">
    <location>
        <begin position="82"/>
        <end position="108"/>
    </location>
</feature>
<evidence type="ECO:0000256" key="4">
    <source>
        <dbReference type="ARBA" id="ARBA00022989"/>
    </source>
</evidence>
<gene>
    <name evidence="7" type="ORF">GGR04_004111</name>
</gene>
<dbReference type="InterPro" id="IPR001851">
    <property type="entry name" value="ABC_transp_permease"/>
</dbReference>
<evidence type="ECO:0000256" key="5">
    <source>
        <dbReference type="ARBA" id="ARBA00023136"/>
    </source>
</evidence>
<protein>
    <submittedName>
        <fullName evidence="7">Ribose/xylose/arabinose/galactoside ABC-type transport system permease subunit</fullName>
    </submittedName>
</protein>
<sequence>MTPVLALLLLFLVAGTRLLGRTAFGRRVYAVGNSLEAARLSGIRTGRVIVGVYVLSAVCAALVGILLTGFSGQASLGMGDDYLLPSIAVVVVGGALITGGRGHFLGMVGGALLLTALQTLLAGTTLPYAFRALFFGCVDLAAVLALRERRN</sequence>
<accession>A0A7W6H7V0</accession>
<evidence type="ECO:0000256" key="3">
    <source>
        <dbReference type="ARBA" id="ARBA00022692"/>
    </source>
</evidence>
<keyword evidence="4 6" id="KW-1133">Transmembrane helix</keyword>
<evidence type="ECO:0000256" key="1">
    <source>
        <dbReference type="ARBA" id="ARBA00004651"/>
    </source>
</evidence>